<evidence type="ECO:0000256" key="1">
    <source>
        <dbReference type="ARBA" id="ARBA00000757"/>
    </source>
</evidence>
<dbReference type="STRING" id="574650.SAMN04487966_108118"/>
<reference evidence="10 11" key="1">
    <citation type="submission" date="2016-10" db="EMBL/GenBank/DDBJ databases">
        <authorList>
            <person name="de Groot N.N."/>
        </authorList>
    </citation>
    <scope>NUCLEOTIDE SEQUENCE [LARGE SCALE GENOMIC DNA]</scope>
    <source>
        <strain evidence="10 11">CGMCC 1.7054</strain>
    </source>
</reference>
<dbReference type="GO" id="GO:0005975">
    <property type="term" value="P:carbohydrate metabolic process"/>
    <property type="evidence" value="ECO:0007669"/>
    <property type="project" value="InterPro"/>
</dbReference>
<evidence type="ECO:0000256" key="7">
    <source>
        <dbReference type="PIRSR" id="PIRSR001480-1"/>
    </source>
</evidence>
<accession>A0A1I7MPF6</accession>
<feature type="binding site" evidence="8">
    <location>
        <position position="95"/>
    </location>
    <ligand>
        <name>Zn(2+)</name>
        <dbReference type="ChEBI" id="CHEBI:29105"/>
    </ligand>
</feature>
<keyword evidence="4 8" id="KW-0479">Metal-binding</keyword>
<dbReference type="InterPro" id="IPR046457">
    <property type="entry name" value="PMI_typeI_cat"/>
</dbReference>
<dbReference type="InterPro" id="IPR016305">
    <property type="entry name" value="Mannose-6-P_Isomerase"/>
</dbReference>
<dbReference type="AlphaFoldDB" id="A0A1I7MPF6"/>
<comment type="similarity">
    <text evidence="2">Belongs to the mannose-6-phosphate isomerase type 1 family.</text>
</comment>
<dbReference type="Pfam" id="PF20511">
    <property type="entry name" value="PMI_typeI_cat"/>
    <property type="match status" value="1"/>
</dbReference>
<dbReference type="GO" id="GO:0004476">
    <property type="term" value="F:mannose-6-phosphate isomerase activity"/>
    <property type="evidence" value="ECO:0007669"/>
    <property type="project" value="UniProtKB-EC"/>
</dbReference>
<dbReference type="GO" id="GO:0008270">
    <property type="term" value="F:zinc ion binding"/>
    <property type="evidence" value="ECO:0007669"/>
    <property type="project" value="InterPro"/>
</dbReference>
<keyword evidence="6 10" id="KW-0413">Isomerase</keyword>
<dbReference type="SUPFAM" id="SSF51182">
    <property type="entry name" value="RmlC-like cupins"/>
    <property type="match status" value="1"/>
</dbReference>
<dbReference type="PANTHER" id="PTHR10309:SF0">
    <property type="entry name" value="MANNOSE-6-PHOSPHATE ISOMERASE"/>
    <property type="match status" value="1"/>
</dbReference>
<evidence type="ECO:0000256" key="3">
    <source>
        <dbReference type="ARBA" id="ARBA00011956"/>
    </source>
</evidence>
<dbReference type="PRINTS" id="PR00714">
    <property type="entry name" value="MAN6PISMRASE"/>
</dbReference>
<dbReference type="PANTHER" id="PTHR10309">
    <property type="entry name" value="MANNOSE-6-PHOSPHATE ISOMERASE"/>
    <property type="match status" value="1"/>
</dbReference>
<dbReference type="EMBL" id="FPCG01000008">
    <property type="protein sequence ID" value="SFV23791.1"/>
    <property type="molecule type" value="Genomic_DNA"/>
</dbReference>
<comment type="cofactor">
    <cofactor evidence="8">
        <name>Zn(2+)</name>
        <dbReference type="ChEBI" id="CHEBI:29105"/>
    </cofactor>
    <text evidence="8">Binds 1 zinc ion per subunit.</text>
</comment>
<dbReference type="InterPro" id="IPR014710">
    <property type="entry name" value="RmlC-like_jellyroll"/>
</dbReference>
<feature type="domain" description="Phosphomannose isomerase type I catalytic" evidence="9">
    <location>
        <begin position="1"/>
        <end position="148"/>
    </location>
</feature>
<evidence type="ECO:0000256" key="8">
    <source>
        <dbReference type="PIRSR" id="PIRSR001480-2"/>
    </source>
</evidence>
<feature type="active site" evidence="7">
    <location>
        <position position="290"/>
    </location>
</feature>
<dbReference type="InterPro" id="IPR018050">
    <property type="entry name" value="Pmannose_isomerase-type1_CS"/>
</dbReference>
<dbReference type="RefSeq" id="WP_091698129.1">
    <property type="nucleotide sequence ID" value="NZ_FPCG01000008.1"/>
</dbReference>
<dbReference type="InterPro" id="IPR001250">
    <property type="entry name" value="Man6P_Isoase-1"/>
</dbReference>
<sequence>MFALRCPVRDYSWGSSTLLADLEGRTPTGRPEAEVWMGAHPGAPSLAVLPDDGTQVPLDALLAQDPAGLLGSAERFGRLPFLVKLLAAGQPLSIQAHPTLEQARAGYAAEEQAGVPADAPHRNYKDDNHKPEMVVALTPFSALCGFRDTEASARSFERLAQVLTEYGDGATSPEAASAAHLSLKLYGGRLQEVFSALLDPSGGWAGGDWVEAAVGALNHAPDVLEDDLNLATAVGIAEHFPGDPGVMVSLLLHRVDLAPGQAIFLPAGNVHAYLHGLGVEVMAASDNVLRGGLTGKHVDVPELERVVVFEPMPVPYLNSSSGAEGHQRFAPPVEEFEVERLDLPAAEGRALTAHGPVIAVCVAGSVQVRSSGQDGQAAQTLTLAPGESVFLGADDAQATVHAVAGDEHEGTATVFSVTVPALS</sequence>
<evidence type="ECO:0000256" key="4">
    <source>
        <dbReference type="ARBA" id="ARBA00022723"/>
    </source>
</evidence>
<dbReference type="GO" id="GO:0005829">
    <property type="term" value="C:cytosol"/>
    <property type="evidence" value="ECO:0007669"/>
    <property type="project" value="TreeGrafter"/>
</dbReference>
<keyword evidence="11" id="KW-1185">Reference proteome</keyword>
<feature type="binding site" evidence="8">
    <location>
        <position position="271"/>
    </location>
    <ligand>
        <name>Zn(2+)</name>
        <dbReference type="ChEBI" id="CHEBI:29105"/>
    </ligand>
</feature>
<evidence type="ECO:0000259" key="9">
    <source>
        <dbReference type="Pfam" id="PF20511"/>
    </source>
</evidence>
<feature type="binding site" evidence="8">
    <location>
        <position position="97"/>
    </location>
    <ligand>
        <name>Zn(2+)</name>
        <dbReference type="ChEBI" id="CHEBI:29105"/>
    </ligand>
</feature>
<name>A0A1I7MPF6_9MICC</name>
<evidence type="ECO:0000256" key="2">
    <source>
        <dbReference type="ARBA" id="ARBA00010772"/>
    </source>
</evidence>
<dbReference type="Gene3D" id="1.10.441.10">
    <property type="entry name" value="Phosphomannose Isomerase, domain 2"/>
    <property type="match status" value="1"/>
</dbReference>
<dbReference type="EC" id="5.3.1.8" evidence="3"/>
<dbReference type="PIRSF" id="PIRSF001480">
    <property type="entry name" value="Mannose-6-phosphate_isomerase"/>
    <property type="match status" value="1"/>
</dbReference>
<dbReference type="PROSITE" id="PS00965">
    <property type="entry name" value="PMI_I_1"/>
    <property type="match status" value="1"/>
</dbReference>
<dbReference type="Gene3D" id="2.60.120.10">
    <property type="entry name" value="Jelly Rolls"/>
    <property type="match status" value="2"/>
</dbReference>
<evidence type="ECO:0000313" key="11">
    <source>
        <dbReference type="Proteomes" id="UP000198881"/>
    </source>
</evidence>
<evidence type="ECO:0000313" key="10">
    <source>
        <dbReference type="EMBL" id="SFV23791.1"/>
    </source>
</evidence>
<evidence type="ECO:0000256" key="5">
    <source>
        <dbReference type="ARBA" id="ARBA00022833"/>
    </source>
</evidence>
<dbReference type="InterPro" id="IPR011051">
    <property type="entry name" value="RmlC_Cupin_sf"/>
</dbReference>
<keyword evidence="5 8" id="KW-0862">Zinc</keyword>
<dbReference type="OrthoDB" id="9792649at2"/>
<dbReference type="GO" id="GO:0009298">
    <property type="term" value="P:GDP-mannose biosynthetic process"/>
    <property type="evidence" value="ECO:0007669"/>
    <property type="project" value="InterPro"/>
</dbReference>
<comment type="catalytic activity">
    <reaction evidence="1">
        <text>D-mannose 6-phosphate = D-fructose 6-phosphate</text>
        <dbReference type="Rhea" id="RHEA:12356"/>
        <dbReference type="ChEBI" id="CHEBI:58735"/>
        <dbReference type="ChEBI" id="CHEBI:61527"/>
        <dbReference type="EC" id="5.3.1.8"/>
    </reaction>
</comment>
<dbReference type="Proteomes" id="UP000198881">
    <property type="component" value="Unassembled WGS sequence"/>
</dbReference>
<dbReference type="NCBIfam" id="TIGR00218">
    <property type="entry name" value="manA"/>
    <property type="match status" value="1"/>
</dbReference>
<evidence type="ECO:0000256" key="6">
    <source>
        <dbReference type="ARBA" id="ARBA00023235"/>
    </source>
</evidence>
<protein>
    <recommendedName>
        <fullName evidence="3">mannose-6-phosphate isomerase</fullName>
        <ecNumber evidence="3">5.3.1.8</ecNumber>
    </recommendedName>
</protein>
<dbReference type="CDD" id="cd07011">
    <property type="entry name" value="cupin_PMI_type_I_N"/>
    <property type="match status" value="1"/>
</dbReference>
<feature type="binding site" evidence="8">
    <location>
        <position position="132"/>
    </location>
    <ligand>
        <name>Zn(2+)</name>
        <dbReference type="ChEBI" id="CHEBI:29105"/>
    </ligand>
</feature>
<gene>
    <name evidence="10" type="ORF">SAMN04487966_108118</name>
</gene>
<organism evidence="10 11">
    <name type="scientific">Micrococcus terreus</name>
    <dbReference type="NCBI Taxonomy" id="574650"/>
    <lineage>
        <taxon>Bacteria</taxon>
        <taxon>Bacillati</taxon>
        <taxon>Actinomycetota</taxon>
        <taxon>Actinomycetes</taxon>
        <taxon>Micrococcales</taxon>
        <taxon>Micrococcaceae</taxon>
        <taxon>Micrococcus</taxon>
    </lineage>
</organism>
<proteinExistence type="inferred from homology"/>